<gene>
    <name evidence="3" type="primary">PLEST012148</name>
    <name evidence="3" type="ORF">PLESTB_001347400</name>
</gene>
<feature type="compositionally biased region" description="Low complexity" evidence="2">
    <location>
        <begin position="308"/>
        <end position="333"/>
    </location>
</feature>
<accession>A0A9W6BTT5</accession>
<feature type="coiled-coil region" evidence="1">
    <location>
        <begin position="94"/>
        <end position="216"/>
    </location>
</feature>
<dbReference type="Proteomes" id="UP001165080">
    <property type="component" value="Unassembled WGS sequence"/>
</dbReference>
<feature type="region of interest" description="Disordered" evidence="2">
    <location>
        <begin position="504"/>
        <end position="560"/>
    </location>
</feature>
<comment type="caution">
    <text evidence="3">The sequence shown here is derived from an EMBL/GenBank/DDBJ whole genome shotgun (WGS) entry which is preliminary data.</text>
</comment>
<dbReference type="EMBL" id="BRXU01000022">
    <property type="protein sequence ID" value="GLC58331.1"/>
    <property type="molecule type" value="Genomic_DNA"/>
</dbReference>
<feature type="region of interest" description="Disordered" evidence="2">
    <location>
        <begin position="256"/>
        <end position="358"/>
    </location>
</feature>
<name>A0A9W6BTT5_9CHLO</name>
<evidence type="ECO:0000256" key="2">
    <source>
        <dbReference type="SAM" id="MobiDB-lite"/>
    </source>
</evidence>
<evidence type="ECO:0000256" key="1">
    <source>
        <dbReference type="SAM" id="Coils"/>
    </source>
</evidence>
<proteinExistence type="predicted"/>
<sequence>MARKMAWSSLPANAPSFHVFRRDDAVVRTLQGSQVAVHEYRMAYDNILEANRRERYEHEREKLLLEEELRAIFLAKAEADRLLKGQISGLQAGLRASEQAFSELDAEHQRLQHTSSTVTNELRERVDTLQQTVAQLQAEGHALQSELTAVQADAALKDAAMQQVADLQSAIAALQQRAQHLVSGLQRDKTLAEHRVAQLSSNLAATQQQLAREAAARVSLDDIAGRLARERQQLTAALELERLINEPLRHSHYATTTTLSHMMRSPVAPTVKNRASPDRRPAAQHRHHQPHQPLAPPHSPEPARNRRPGSAPPSASAPAPAPASAAGAASTRTTPRDRGAGSVTLSPHPVMRGGAASPGFVTGRHLTRLGRSWATTSAAAGPPNPYFLDNLNSPISPPPPGPPRKPVALVTPSYTPRIGGGGIGGGGGGGASVTGSFSVSNASGGGGGGGGGSASGDRYVQPQYLTAMLRSPLTPYVYDSTAGLSGGATPTEEQFSPTFLRAAPRSPANAQSRAAAPSPSPPPASSTSATSASPSRTGRPTMRAAVKDAWSGGGGGGGGGDVAPFVVTLSGTPATVVYG</sequence>
<protein>
    <submittedName>
        <fullName evidence="3">Uncharacterized protein</fullName>
    </submittedName>
</protein>
<keyword evidence="1" id="KW-0175">Coiled coil</keyword>
<keyword evidence="4" id="KW-1185">Reference proteome</keyword>
<evidence type="ECO:0000313" key="3">
    <source>
        <dbReference type="EMBL" id="GLC58331.1"/>
    </source>
</evidence>
<dbReference type="AlphaFoldDB" id="A0A9W6BTT5"/>
<feature type="compositionally biased region" description="Low complexity" evidence="2">
    <location>
        <begin position="504"/>
        <end position="517"/>
    </location>
</feature>
<evidence type="ECO:0000313" key="4">
    <source>
        <dbReference type="Proteomes" id="UP001165080"/>
    </source>
</evidence>
<feature type="compositionally biased region" description="Gly residues" evidence="2">
    <location>
        <begin position="551"/>
        <end position="560"/>
    </location>
</feature>
<organism evidence="3 4">
    <name type="scientific">Pleodorina starrii</name>
    <dbReference type="NCBI Taxonomy" id="330485"/>
    <lineage>
        <taxon>Eukaryota</taxon>
        <taxon>Viridiplantae</taxon>
        <taxon>Chlorophyta</taxon>
        <taxon>core chlorophytes</taxon>
        <taxon>Chlorophyceae</taxon>
        <taxon>CS clade</taxon>
        <taxon>Chlamydomonadales</taxon>
        <taxon>Volvocaceae</taxon>
        <taxon>Pleodorina</taxon>
    </lineage>
</organism>
<reference evidence="3 4" key="1">
    <citation type="journal article" date="2023" name="Commun. Biol.">
        <title>Reorganization of the ancestral sex-determining regions during the evolution of trioecy in Pleodorina starrii.</title>
        <authorList>
            <person name="Takahashi K."/>
            <person name="Suzuki S."/>
            <person name="Kawai-Toyooka H."/>
            <person name="Yamamoto K."/>
            <person name="Hamaji T."/>
            <person name="Ootsuki R."/>
            <person name="Yamaguchi H."/>
            <person name="Kawachi M."/>
            <person name="Higashiyama T."/>
            <person name="Nozaki H."/>
        </authorList>
    </citation>
    <scope>NUCLEOTIDE SEQUENCE [LARGE SCALE GENOMIC DNA]</scope>
    <source>
        <strain evidence="3 4">NIES-4479</strain>
    </source>
</reference>
<feature type="compositionally biased region" description="Low complexity" evidence="2">
    <location>
        <begin position="525"/>
        <end position="537"/>
    </location>
</feature>